<proteinExistence type="predicted"/>
<dbReference type="AlphaFoldDB" id="A0A2H9T285"/>
<organism evidence="1">
    <name type="scientific">invertebrate metagenome</name>
    <dbReference type="NCBI Taxonomy" id="1711999"/>
    <lineage>
        <taxon>unclassified sequences</taxon>
        <taxon>metagenomes</taxon>
        <taxon>organismal metagenomes</taxon>
    </lineage>
</organism>
<sequence length="47" mass="5207">MNVTTAKFSIFATTPYPITLGHVPTTSNHVLEKIEERNANAERTCTT</sequence>
<name>A0A2H9T285_9ZZZZ</name>
<evidence type="ECO:0000313" key="1">
    <source>
        <dbReference type="EMBL" id="PJE77330.1"/>
    </source>
</evidence>
<comment type="caution">
    <text evidence="1">The sequence shown here is derived from an EMBL/GenBank/DDBJ whole genome shotgun (WGS) entry which is preliminary data.</text>
</comment>
<reference evidence="1" key="1">
    <citation type="journal article" date="2017" name="Appl. Environ. Microbiol.">
        <title>Molecular characterization of an Endozoicomonas-like organism causing infection in king scallop Pecten maximus L.</title>
        <authorList>
            <person name="Cano I."/>
            <person name="van Aerle R."/>
            <person name="Ross S."/>
            <person name="Verner-Jeffreys D.W."/>
            <person name="Paley R.K."/>
            <person name="Rimmer G."/>
            <person name="Ryder D."/>
            <person name="Hooper P."/>
            <person name="Stone D."/>
            <person name="Feist S.W."/>
        </authorList>
    </citation>
    <scope>NUCLEOTIDE SEQUENCE</scope>
</reference>
<protein>
    <submittedName>
        <fullName evidence="1">Uncharacterized protein</fullName>
    </submittedName>
</protein>
<dbReference type="EMBL" id="NSIT01000761">
    <property type="protein sequence ID" value="PJE77330.1"/>
    <property type="molecule type" value="Genomic_DNA"/>
</dbReference>
<gene>
    <name evidence="1" type="ORF">CI610_03751</name>
</gene>
<accession>A0A2H9T285</accession>